<dbReference type="AlphaFoldDB" id="A0AA37WFE0"/>
<dbReference type="EMBL" id="BSOH01000021">
    <property type="protein sequence ID" value="GLR18492.1"/>
    <property type="molecule type" value="Genomic_DNA"/>
</dbReference>
<dbReference type="Pfam" id="PF01979">
    <property type="entry name" value="Amidohydro_1"/>
    <property type="match status" value="1"/>
</dbReference>
<dbReference type="InterPro" id="IPR006680">
    <property type="entry name" value="Amidohydro-rel"/>
</dbReference>
<keyword evidence="1" id="KW-0378">Hydrolase</keyword>
<protein>
    <submittedName>
        <fullName evidence="3">Amidohydrolase</fullName>
    </submittedName>
</protein>
<reference evidence="3" key="2">
    <citation type="submission" date="2023-01" db="EMBL/GenBank/DDBJ databases">
        <title>Draft genome sequence of Portibacter lacus strain NBRC 108769.</title>
        <authorList>
            <person name="Sun Q."/>
            <person name="Mori K."/>
        </authorList>
    </citation>
    <scope>NUCLEOTIDE SEQUENCE</scope>
    <source>
        <strain evidence="3">NBRC 108769</strain>
    </source>
</reference>
<dbReference type="PANTHER" id="PTHR43794:SF11">
    <property type="entry name" value="AMIDOHYDROLASE-RELATED DOMAIN-CONTAINING PROTEIN"/>
    <property type="match status" value="1"/>
</dbReference>
<evidence type="ECO:0000256" key="1">
    <source>
        <dbReference type="ARBA" id="ARBA00022801"/>
    </source>
</evidence>
<keyword evidence="4" id="KW-1185">Reference proteome</keyword>
<dbReference type="SUPFAM" id="SSF51556">
    <property type="entry name" value="Metallo-dependent hydrolases"/>
    <property type="match status" value="1"/>
</dbReference>
<sequence>MKVVSADFIYDSPNAKFLTDHVLIVDGDEILDLIHKNEAPHPDLFYNGMLCPGFINTHCHLELSHMKGVIPSGTGLINFLQKVVNLRAFPEEVIQEAISKADREMYESGIVAVGDISNTVDTVPVKQNSNIQYYTFVEMFDLLNPAITQLTIDKYIDVFNKHQSLKSLVPHAPYTVSEVLFNYIKKENKPNQTISIHNQEVKDENDLFLSGDSRFGEFFNGIGASLDHFIPTGTRSIKYALEKMDPSQRTLLVHNTMSIKEDVQYAHDWSSNVYWCTCPNANLYIENRLPDYQTLMAENARMTLGTDSLSSNWQLNIWEEIKAVKKYNDYIPISELLSWATINGAEALGLRSTLGSFEKGKRPGIVHIDLDPSASTFELMKSESKLILTG</sequence>
<evidence type="ECO:0000259" key="2">
    <source>
        <dbReference type="Pfam" id="PF01979"/>
    </source>
</evidence>
<dbReference type="Proteomes" id="UP001156666">
    <property type="component" value="Unassembled WGS sequence"/>
</dbReference>
<accession>A0AA37WFE0</accession>
<evidence type="ECO:0000313" key="4">
    <source>
        <dbReference type="Proteomes" id="UP001156666"/>
    </source>
</evidence>
<name>A0AA37WFE0_9BACT</name>
<evidence type="ECO:0000313" key="3">
    <source>
        <dbReference type="EMBL" id="GLR18492.1"/>
    </source>
</evidence>
<comment type="caution">
    <text evidence="3">The sequence shown here is derived from an EMBL/GenBank/DDBJ whole genome shotgun (WGS) entry which is preliminary data.</text>
</comment>
<dbReference type="GO" id="GO:0016810">
    <property type="term" value="F:hydrolase activity, acting on carbon-nitrogen (but not peptide) bonds"/>
    <property type="evidence" value="ECO:0007669"/>
    <property type="project" value="InterPro"/>
</dbReference>
<dbReference type="PANTHER" id="PTHR43794">
    <property type="entry name" value="AMINOHYDROLASE SSNA-RELATED"/>
    <property type="match status" value="1"/>
</dbReference>
<dbReference type="Gene3D" id="3.20.20.140">
    <property type="entry name" value="Metal-dependent hydrolases"/>
    <property type="match status" value="1"/>
</dbReference>
<dbReference type="InterPro" id="IPR032466">
    <property type="entry name" value="Metal_Hydrolase"/>
</dbReference>
<dbReference type="Gene3D" id="2.30.40.10">
    <property type="entry name" value="Urease, subunit C, domain 1"/>
    <property type="match status" value="1"/>
</dbReference>
<gene>
    <name evidence="3" type="ORF">GCM10007940_31080</name>
</gene>
<feature type="domain" description="Amidohydrolase-related" evidence="2">
    <location>
        <begin position="49"/>
        <end position="381"/>
    </location>
</feature>
<reference evidence="3" key="1">
    <citation type="journal article" date="2014" name="Int. J. Syst. Evol. Microbiol.">
        <title>Complete genome sequence of Corynebacterium casei LMG S-19264T (=DSM 44701T), isolated from a smear-ripened cheese.</title>
        <authorList>
            <consortium name="US DOE Joint Genome Institute (JGI-PGF)"/>
            <person name="Walter F."/>
            <person name="Albersmeier A."/>
            <person name="Kalinowski J."/>
            <person name="Ruckert C."/>
        </authorList>
    </citation>
    <scope>NUCLEOTIDE SEQUENCE</scope>
    <source>
        <strain evidence="3">NBRC 108769</strain>
    </source>
</reference>
<dbReference type="RefSeq" id="WP_235295210.1">
    <property type="nucleotide sequence ID" value="NZ_BSOH01000021.1"/>
</dbReference>
<dbReference type="InterPro" id="IPR011059">
    <property type="entry name" value="Metal-dep_hydrolase_composite"/>
</dbReference>
<organism evidence="3 4">
    <name type="scientific">Portibacter lacus</name>
    <dbReference type="NCBI Taxonomy" id="1099794"/>
    <lineage>
        <taxon>Bacteria</taxon>
        <taxon>Pseudomonadati</taxon>
        <taxon>Bacteroidota</taxon>
        <taxon>Saprospiria</taxon>
        <taxon>Saprospirales</taxon>
        <taxon>Haliscomenobacteraceae</taxon>
        <taxon>Portibacter</taxon>
    </lineage>
</organism>
<proteinExistence type="predicted"/>
<dbReference type="InterPro" id="IPR050287">
    <property type="entry name" value="MTA/SAH_deaminase"/>
</dbReference>